<dbReference type="EMBL" id="JADOUF010000001">
    <property type="protein sequence ID" value="MBG6140601.1"/>
    <property type="molecule type" value="Genomic_DNA"/>
</dbReference>
<proteinExistence type="predicted"/>
<gene>
    <name evidence="3" type="ORF">IW245_006795</name>
</gene>
<feature type="transmembrane region" description="Helical" evidence="1">
    <location>
        <begin position="27"/>
        <end position="49"/>
    </location>
</feature>
<reference evidence="3" key="1">
    <citation type="submission" date="2020-11" db="EMBL/GenBank/DDBJ databases">
        <title>Sequencing the genomes of 1000 actinobacteria strains.</title>
        <authorList>
            <person name="Klenk H.-P."/>
        </authorList>
    </citation>
    <scope>NUCLEOTIDE SEQUENCE</scope>
    <source>
        <strain evidence="3">DSM 45356</strain>
    </source>
</reference>
<comment type="caution">
    <text evidence="3">The sequence shown here is derived from an EMBL/GenBank/DDBJ whole genome shotgun (WGS) entry which is preliminary data.</text>
</comment>
<dbReference type="Proteomes" id="UP000622552">
    <property type="component" value="Unassembled WGS sequence"/>
</dbReference>
<dbReference type="AlphaFoldDB" id="A0A8J7KNT3"/>
<keyword evidence="3" id="KW-0413">Isomerase</keyword>
<dbReference type="RefSeq" id="WP_197007132.1">
    <property type="nucleotide sequence ID" value="NZ_BONS01000005.1"/>
</dbReference>
<evidence type="ECO:0000256" key="1">
    <source>
        <dbReference type="SAM" id="Phobius"/>
    </source>
</evidence>
<protein>
    <submittedName>
        <fullName evidence="3">Protein-disulfide isomerase</fullName>
    </submittedName>
</protein>
<feature type="domain" description="Thioredoxin-like fold" evidence="2">
    <location>
        <begin position="68"/>
        <end position="225"/>
    </location>
</feature>
<keyword evidence="1" id="KW-0472">Membrane</keyword>
<dbReference type="CDD" id="cd02972">
    <property type="entry name" value="DsbA_family"/>
    <property type="match status" value="1"/>
</dbReference>
<dbReference type="Pfam" id="PF13462">
    <property type="entry name" value="Thioredoxin_4"/>
    <property type="match status" value="1"/>
</dbReference>
<evidence type="ECO:0000313" key="3">
    <source>
        <dbReference type="EMBL" id="MBG6140601.1"/>
    </source>
</evidence>
<evidence type="ECO:0000259" key="2">
    <source>
        <dbReference type="Pfam" id="PF13462"/>
    </source>
</evidence>
<dbReference type="GO" id="GO:0016853">
    <property type="term" value="F:isomerase activity"/>
    <property type="evidence" value="ECO:0007669"/>
    <property type="project" value="UniProtKB-KW"/>
</dbReference>
<organism evidence="3 4">
    <name type="scientific">Longispora fulva</name>
    <dbReference type="NCBI Taxonomy" id="619741"/>
    <lineage>
        <taxon>Bacteria</taxon>
        <taxon>Bacillati</taxon>
        <taxon>Actinomycetota</taxon>
        <taxon>Actinomycetes</taxon>
        <taxon>Micromonosporales</taxon>
        <taxon>Micromonosporaceae</taxon>
        <taxon>Longispora</taxon>
    </lineage>
</organism>
<keyword evidence="4" id="KW-1185">Reference proteome</keyword>
<dbReference type="SUPFAM" id="SSF52833">
    <property type="entry name" value="Thioredoxin-like"/>
    <property type="match status" value="1"/>
</dbReference>
<sequence>MSKRVDQKTAARVVREQIAAEDRRRRVMWTAIGVTLAVLIAGAIGYGVWQAQQPTKYNVPATATEKKDGMVIPGTTGKAKVEIYLDYQCPACKQVEDAITPTVDQWIKDNKITLIYHPVAILDQMSSPNQYSTRASGAAACAADGGKLYEFSKQLYARQPAENTGGLPDDDIIAAGGAAGLIDPAFARCVRDQTYKGWAKKVTDDFTKRGLQHTPTLFVNDVEVVADKGKGDTSVVDALKRMVTDVK</sequence>
<dbReference type="InterPro" id="IPR036249">
    <property type="entry name" value="Thioredoxin-like_sf"/>
</dbReference>
<evidence type="ECO:0000313" key="4">
    <source>
        <dbReference type="Proteomes" id="UP000622552"/>
    </source>
</evidence>
<keyword evidence="1" id="KW-0812">Transmembrane</keyword>
<dbReference type="InterPro" id="IPR012336">
    <property type="entry name" value="Thioredoxin-like_fold"/>
</dbReference>
<keyword evidence="1" id="KW-1133">Transmembrane helix</keyword>
<accession>A0A8J7KNT3</accession>
<name>A0A8J7KNT3_9ACTN</name>
<dbReference type="Gene3D" id="3.40.30.10">
    <property type="entry name" value="Glutaredoxin"/>
    <property type="match status" value="1"/>
</dbReference>